<name>A0ABS1DAV9_9PROT</name>
<evidence type="ECO:0000313" key="1">
    <source>
        <dbReference type="EMBL" id="MBK1666738.1"/>
    </source>
</evidence>
<dbReference type="Proteomes" id="UP001296873">
    <property type="component" value="Unassembled WGS sequence"/>
</dbReference>
<dbReference type="RefSeq" id="WP_200338796.1">
    <property type="nucleotide sequence ID" value="NZ_NRRL01000001.1"/>
</dbReference>
<protein>
    <submittedName>
        <fullName evidence="1">Uncharacterized protein</fullName>
    </submittedName>
</protein>
<gene>
    <name evidence="1" type="ORF">CKO28_01590</name>
</gene>
<reference evidence="1 2" key="1">
    <citation type="journal article" date="2020" name="Microorganisms">
        <title>Osmotic Adaptation and Compatible Solute Biosynthesis of Phototrophic Bacteria as Revealed from Genome Analyses.</title>
        <authorList>
            <person name="Imhoff J.F."/>
            <person name="Rahn T."/>
            <person name="Kunzel S."/>
            <person name="Keller A."/>
            <person name="Neulinger S.C."/>
        </authorList>
    </citation>
    <scope>NUCLEOTIDE SEQUENCE [LARGE SCALE GENOMIC DNA]</scope>
    <source>
        <strain evidence="1 2">DSM 9895</strain>
    </source>
</reference>
<proteinExistence type="predicted"/>
<keyword evidence="2" id="KW-1185">Reference proteome</keyword>
<dbReference type="EMBL" id="NRRL01000001">
    <property type="protein sequence ID" value="MBK1666738.1"/>
    <property type="molecule type" value="Genomic_DNA"/>
</dbReference>
<comment type="caution">
    <text evidence="1">The sequence shown here is derived from an EMBL/GenBank/DDBJ whole genome shotgun (WGS) entry which is preliminary data.</text>
</comment>
<organism evidence="1 2">
    <name type="scientific">Rhodovibrio sodomensis</name>
    <dbReference type="NCBI Taxonomy" id="1088"/>
    <lineage>
        <taxon>Bacteria</taxon>
        <taxon>Pseudomonadati</taxon>
        <taxon>Pseudomonadota</taxon>
        <taxon>Alphaproteobacteria</taxon>
        <taxon>Rhodospirillales</taxon>
        <taxon>Rhodovibrionaceae</taxon>
        <taxon>Rhodovibrio</taxon>
    </lineage>
</organism>
<sequence>MHQQIGELVAFTDPPSDLLPILRVIGHDLHRILGKKNSVPEGRSRRSCIWASLTVRDLLRHSGFPDAEVAPCLLRIQGVDPEAELRRELVIGEEPDNPGDPGWTGHLVVIARDWMIDPTLGQARRPWWRKLPEIAATPTIDPADRISFILSADRTTAVEWVARPDLDDWQTAPDAARERRLVEVRKLARKLARS</sequence>
<evidence type="ECO:0000313" key="2">
    <source>
        <dbReference type="Proteomes" id="UP001296873"/>
    </source>
</evidence>
<accession>A0ABS1DAV9</accession>